<evidence type="ECO:0000313" key="17">
    <source>
        <dbReference type="EMBL" id="KAG2206500.1"/>
    </source>
</evidence>
<keyword evidence="6" id="KW-0227">DNA damage</keyword>
<sequence>MKPTNAENTNVVYSLLAGMSRELRCSICLNNFSDATSTPCGHTFCKACIEEHLSQKQFCPLCNHEIDAEDLNPSFSVQAIVEEFKKMREEFEKEHDLNLSQVPIQYLSHQDTVEQDTPRNTSASPADSEGSLPEIQTEEARPIRVYVKDKSLESTIPDMTFVDEISENTTHLVLDLANPSFRGIVNISDQYLLGILHGCYIVDSSWLEKCLEMNAIYPETRFEIAGEVTFGRTGAPAKSRKNRLEGKNQKLFRGFRAKLATDDEMSKKYEKYIRIGGGTIVGHGEVIVCDEEMDSVDADDLHDQFPGEKLLFKGWIDECICTYELVNKDKYVL</sequence>
<keyword evidence="18" id="KW-1185">Reference proteome</keyword>
<evidence type="ECO:0000256" key="8">
    <source>
        <dbReference type="ARBA" id="ARBA00022833"/>
    </source>
</evidence>
<dbReference type="GO" id="GO:0008270">
    <property type="term" value="F:zinc ion binding"/>
    <property type="evidence" value="ECO:0007669"/>
    <property type="project" value="UniProtKB-KW"/>
</dbReference>
<keyword evidence="8" id="KW-0862">Zinc</keyword>
<dbReference type="EMBL" id="JAEPRD010000030">
    <property type="protein sequence ID" value="KAG2206500.1"/>
    <property type="molecule type" value="Genomic_DNA"/>
</dbReference>
<dbReference type="SMART" id="SM00504">
    <property type="entry name" value="Ubox"/>
    <property type="match status" value="1"/>
</dbReference>
<dbReference type="Proteomes" id="UP000603453">
    <property type="component" value="Unassembled WGS sequence"/>
</dbReference>
<dbReference type="Gene3D" id="3.30.40.10">
    <property type="entry name" value="Zinc/RING finger domain, C3HC4 (zinc finger)"/>
    <property type="match status" value="1"/>
</dbReference>
<feature type="domain" description="BRCT" evidence="16">
    <location>
        <begin position="247"/>
        <end position="333"/>
    </location>
</feature>
<dbReference type="PANTHER" id="PTHR13763">
    <property type="entry name" value="BREAST CANCER TYPE 1 SUSCEPTIBILITY PROTEIN BRCA1"/>
    <property type="match status" value="1"/>
</dbReference>
<dbReference type="PROSITE" id="PS50172">
    <property type="entry name" value="BRCT"/>
    <property type="match status" value="2"/>
</dbReference>
<dbReference type="PROSITE" id="PS00518">
    <property type="entry name" value="ZF_RING_1"/>
    <property type="match status" value="1"/>
</dbReference>
<dbReference type="GO" id="GO:0004842">
    <property type="term" value="F:ubiquitin-protein transferase activity"/>
    <property type="evidence" value="ECO:0007669"/>
    <property type="project" value="InterPro"/>
</dbReference>
<keyword evidence="10" id="KW-0539">Nucleus</keyword>
<keyword evidence="7 13" id="KW-0863">Zinc-finger</keyword>
<dbReference type="PROSITE" id="PS50089">
    <property type="entry name" value="ZF_RING_2"/>
    <property type="match status" value="1"/>
</dbReference>
<reference evidence="17" key="1">
    <citation type="submission" date="2020-12" db="EMBL/GenBank/DDBJ databases">
        <title>Metabolic potential, ecology and presence of endohyphal bacteria is reflected in genomic diversity of Mucoromycotina.</title>
        <authorList>
            <person name="Muszewska A."/>
            <person name="Okrasinska A."/>
            <person name="Steczkiewicz K."/>
            <person name="Drgas O."/>
            <person name="Orlowska M."/>
            <person name="Perlinska-Lenart U."/>
            <person name="Aleksandrzak-Piekarczyk T."/>
            <person name="Szatraj K."/>
            <person name="Zielenkiewicz U."/>
            <person name="Pilsyk S."/>
            <person name="Malc E."/>
            <person name="Mieczkowski P."/>
            <person name="Kruszewska J.S."/>
            <person name="Biernat P."/>
            <person name="Pawlowska J."/>
        </authorList>
    </citation>
    <scope>NUCLEOTIDE SEQUENCE</scope>
    <source>
        <strain evidence="17">WA0000017839</strain>
    </source>
</reference>
<evidence type="ECO:0000256" key="10">
    <source>
        <dbReference type="ARBA" id="ARBA00023242"/>
    </source>
</evidence>
<comment type="subcellular location">
    <subcellularLocation>
        <location evidence="2">Chromosome</location>
    </subcellularLocation>
    <subcellularLocation>
        <location evidence="1">Nucleus</location>
    </subcellularLocation>
</comment>
<dbReference type="SUPFAM" id="SSF57850">
    <property type="entry name" value="RING/U-box"/>
    <property type="match status" value="1"/>
</dbReference>
<evidence type="ECO:0000256" key="12">
    <source>
        <dbReference type="ARBA" id="ARBA00031556"/>
    </source>
</evidence>
<proteinExistence type="predicted"/>
<gene>
    <name evidence="17" type="ORF">INT47_008517</name>
</gene>
<evidence type="ECO:0000256" key="14">
    <source>
        <dbReference type="SAM" id="MobiDB-lite"/>
    </source>
</evidence>
<comment type="caution">
    <text evidence="17">The sequence shown here is derived from an EMBL/GenBank/DDBJ whole genome shotgun (WGS) entry which is preliminary data.</text>
</comment>
<evidence type="ECO:0000256" key="9">
    <source>
        <dbReference type="ARBA" id="ARBA00023204"/>
    </source>
</evidence>
<evidence type="ECO:0000259" key="16">
    <source>
        <dbReference type="PROSITE" id="PS50172"/>
    </source>
</evidence>
<dbReference type="InterPro" id="IPR036420">
    <property type="entry name" value="BRCT_dom_sf"/>
</dbReference>
<dbReference type="SUPFAM" id="SSF52113">
    <property type="entry name" value="BRCT domain"/>
    <property type="match status" value="2"/>
</dbReference>
<evidence type="ECO:0000256" key="4">
    <source>
        <dbReference type="ARBA" id="ARBA00022723"/>
    </source>
</evidence>
<dbReference type="GO" id="GO:0005694">
    <property type="term" value="C:chromosome"/>
    <property type="evidence" value="ECO:0007669"/>
    <property type="project" value="UniProtKB-SubCell"/>
</dbReference>
<dbReference type="GO" id="GO:0000724">
    <property type="term" value="P:double-strand break repair via homologous recombination"/>
    <property type="evidence" value="ECO:0007669"/>
    <property type="project" value="TreeGrafter"/>
</dbReference>
<dbReference type="GO" id="GO:0045944">
    <property type="term" value="P:positive regulation of transcription by RNA polymerase II"/>
    <property type="evidence" value="ECO:0007669"/>
    <property type="project" value="TreeGrafter"/>
</dbReference>
<evidence type="ECO:0000256" key="1">
    <source>
        <dbReference type="ARBA" id="ARBA00004123"/>
    </source>
</evidence>
<evidence type="ECO:0000256" key="6">
    <source>
        <dbReference type="ARBA" id="ARBA00022763"/>
    </source>
</evidence>
<keyword evidence="11" id="KW-0131">Cell cycle</keyword>
<organism evidence="17 18">
    <name type="scientific">Mucor saturninus</name>
    <dbReference type="NCBI Taxonomy" id="64648"/>
    <lineage>
        <taxon>Eukaryota</taxon>
        <taxon>Fungi</taxon>
        <taxon>Fungi incertae sedis</taxon>
        <taxon>Mucoromycota</taxon>
        <taxon>Mucoromycotina</taxon>
        <taxon>Mucoromycetes</taxon>
        <taxon>Mucorales</taxon>
        <taxon>Mucorineae</taxon>
        <taxon>Mucoraceae</taxon>
        <taxon>Mucor</taxon>
    </lineage>
</organism>
<evidence type="ECO:0000259" key="15">
    <source>
        <dbReference type="PROSITE" id="PS50089"/>
    </source>
</evidence>
<dbReference type="Pfam" id="PF00097">
    <property type="entry name" value="zf-C3HC4"/>
    <property type="match status" value="1"/>
</dbReference>
<dbReference type="AlphaFoldDB" id="A0A8H7R9S5"/>
<dbReference type="InterPro" id="IPR013083">
    <property type="entry name" value="Znf_RING/FYVE/PHD"/>
</dbReference>
<feature type="domain" description="BRCT" evidence="16">
    <location>
        <begin position="160"/>
        <end position="224"/>
    </location>
</feature>
<dbReference type="InterPro" id="IPR017907">
    <property type="entry name" value="Znf_RING_CS"/>
</dbReference>
<keyword evidence="9" id="KW-0234">DNA repair</keyword>
<evidence type="ECO:0000256" key="3">
    <source>
        <dbReference type="ARBA" id="ARBA00022454"/>
    </source>
</evidence>
<dbReference type="InterPro" id="IPR001357">
    <property type="entry name" value="BRCT_dom"/>
</dbReference>
<evidence type="ECO:0000256" key="2">
    <source>
        <dbReference type="ARBA" id="ARBA00004286"/>
    </source>
</evidence>
<keyword evidence="5" id="KW-0677">Repeat</keyword>
<dbReference type="Gene3D" id="3.40.50.10190">
    <property type="entry name" value="BRCT domain"/>
    <property type="match status" value="1"/>
</dbReference>
<evidence type="ECO:0000313" key="18">
    <source>
        <dbReference type="Proteomes" id="UP000603453"/>
    </source>
</evidence>
<dbReference type="GO" id="GO:0005634">
    <property type="term" value="C:nucleus"/>
    <property type="evidence" value="ECO:0007669"/>
    <property type="project" value="UniProtKB-SubCell"/>
</dbReference>
<dbReference type="InterPro" id="IPR018957">
    <property type="entry name" value="Znf_C3HC4_RING-type"/>
</dbReference>
<dbReference type="OrthoDB" id="6270329at2759"/>
<dbReference type="GO" id="GO:0016567">
    <property type="term" value="P:protein ubiquitination"/>
    <property type="evidence" value="ECO:0007669"/>
    <property type="project" value="InterPro"/>
</dbReference>
<dbReference type="InterPro" id="IPR031099">
    <property type="entry name" value="BRCA1-associated"/>
</dbReference>
<dbReference type="InterPro" id="IPR001841">
    <property type="entry name" value="Znf_RING"/>
</dbReference>
<evidence type="ECO:0000256" key="7">
    <source>
        <dbReference type="ARBA" id="ARBA00022771"/>
    </source>
</evidence>
<dbReference type="InterPro" id="IPR003613">
    <property type="entry name" value="Ubox_domain"/>
</dbReference>
<protein>
    <recommendedName>
        <fullName evidence="12">RING-type E3 ubiquitin transferase BRCA1</fullName>
    </recommendedName>
</protein>
<dbReference type="PANTHER" id="PTHR13763:SF0">
    <property type="entry name" value="BREAST CANCER TYPE 1 SUSCEPTIBILITY PROTEIN"/>
    <property type="match status" value="1"/>
</dbReference>
<accession>A0A8H7R9S5</accession>
<feature type="domain" description="RING-type" evidence="15">
    <location>
        <begin position="25"/>
        <end position="63"/>
    </location>
</feature>
<evidence type="ECO:0000256" key="11">
    <source>
        <dbReference type="ARBA" id="ARBA00023306"/>
    </source>
</evidence>
<evidence type="ECO:0000256" key="5">
    <source>
        <dbReference type="ARBA" id="ARBA00022737"/>
    </source>
</evidence>
<dbReference type="SMART" id="SM00184">
    <property type="entry name" value="RING"/>
    <property type="match status" value="1"/>
</dbReference>
<keyword evidence="3" id="KW-0158">Chromosome</keyword>
<evidence type="ECO:0000256" key="13">
    <source>
        <dbReference type="PROSITE-ProRule" id="PRU00175"/>
    </source>
</evidence>
<feature type="region of interest" description="Disordered" evidence="14">
    <location>
        <begin position="111"/>
        <end position="135"/>
    </location>
</feature>
<name>A0A8H7R9S5_9FUNG</name>
<keyword evidence="4" id="KW-0479">Metal-binding</keyword>